<dbReference type="EMBL" id="UYJE01003253">
    <property type="protein sequence ID" value="VDI17769.1"/>
    <property type="molecule type" value="Genomic_DNA"/>
</dbReference>
<sequence>MLSKNESADFRSLKDLGKALLSRFQCKDEEAVENMTVALRAFSYEKKQLKMQSGEPLEDYWTSFKGFPWGSIRQPGPGQMGVA</sequence>
<name>A0A8B6DBF9_MYTGA</name>
<dbReference type="Proteomes" id="UP000596742">
    <property type="component" value="Unassembled WGS sequence"/>
</dbReference>
<organism evidence="1 2">
    <name type="scientific">Mytilus galloprovincialis</name>
    <name type="common">Mediterranean mussel</name>
    <dbReference type="NCBI Taxonomy" id="29158"/>
    <lineage>
        <taxon>Eukaryota</taxon>
        <taxon>Metazoa</taxon>
        <taxon>Spiralia</taxon>
        <taxon>Lophotrochozoa</taxon>
        <taxon>Mollusca</taxon>
        <taxon>Bivalvia</taxon>
        <taxon>Autobranchia</taxon>
        <taxon>Pteriomorphia</taxon>
        <taxon>Mytilida</taxon>
        <taxon>Mytiloidea</taxon>
        <taxon>Mytilidae</taxon>
        <taxon>Mytilinae</taxon>
        <taxon>Mytilus</taxon>
    </lineage>
</organism>
<accession>A0A8B6DBF9</accession>
<proteinExistence type="predicted"/>
<protein>
    <submittedName>
        <fullName evidence="1">Uncharacterized protein</fullName>
    </submittedName>
</protein>
<gene>
    <name evidence="1" type="ORF">MGAL_10B011932</name>
</gene>
<evidence type="ECO:0000313" key="2">
    <source>
        <dbReference type="Proteomes" id="UP000596742"/>
    </source>
</evidence>
<dbReference type="OrthoDB" id="6098628at2759"/>
<dbReference type="AlphaFoldDB" id="A0A8B6DBF9"/>
<evidence type="ECO:0000313" key="1">
    <source>
        <dbReference type="EMBL" id="VDI17769.1"/>
    </source>
</evidence>
<reference evidence="1" key="1">
    <citation type="submission" date="2018-11" db="EMBL/GenBank/DDBJ databases">
        <authorList>
            <person name="Alioto T."/>
            <person name="Alioto T."/>
        </authorList>
    </citation>
    <scope>NUCLEOTIDE SEQUENCE</scope>
</reference>
<comment type="caution">
    <text evidence="1">The sequence shown here is derived from an EMBL/GenBank/DDBJ whole genome shotgun (WGS) entry which is preliminary data.</text>
</comment>
<keyword evidence="2" id="KW-1185">Reference proteome</keyword>